<keyword evidence="11 14" id="KW-0472">Membrane</keyword>
<comment type="subcellular location">
    <subcellularLocation>
        <location evidence="1 14">Cell outer membrane</location>
        <topology evidence="1 14">Multi-pass membrane protein</topology>
    </subcellularLocation>
</comment>
<keyword evidence="8" id="KW-0408">Iron</keyword>
<protein>
    <submittedName>
        <fullName evidence="19">TonB-dependent receptor</fullName>
    </submittedName>
</protein>
<dbReference type="KEGG" id="mpri:MP3633_3354"/>
<dbReference type="AlphaFoldDB" id="A0A859D509"/>
<dbReference type="InterPro" id="IPR000531">
    <property type="entry name" value="Beta-barrel_TonB"/>
</dbReference>
<dbReference type="CDD" id="cd01347">
    <property type="entry name" value="ligand_gated_channel"/>
    <property type="match status" value="1"/>
</dbReference>
<dbReference type="Proteomes" id="UP000509371">
    <property type="component" value="Chromosome"/>
</dbReference>
<feature type="domain" description="Secretin/TonB short N-terminal" evidence="18">
    <location>
        <begin position="70"/>
        <end position="121"/>
    </location>
</feature>
<evidence type="ECO:0000256" key="16">
    <source>
        <dbReference type="RuleBase" id="RU003357"/>
    </source>
</evidence>
<evidence type="ECO:0000256" key="2">
    <source>
        <dbReference type="ARBA" id="ARBA00009810"/>
    </source>
</evidence>
<keyword evidence="5" id="KW-0410">Iron transport</keyword>
<dbReference type="PANTHER" id="PTHR32552">
    <property type="entry name" value="FERRICHROME IRON RECEPTOR-RELATED"/>
    <property type="match status" value="1"/>
</dbReference>
<dbReference type="Gene3D" id="2.40.170.20">
    <property type="entry name" value="TonB-dependent receptor, beta-barrel domain"/>
    <property type="match status" value="1"/>
</dbReference>
<keyword evidence="7 17" id="KW-0732">Signal</keyword>
<comment type="similarity">
    <text evidence="2 14 16">Belongs to the TonB-dependent receptor family.</text>
</comment>
<proteinExistence type="inferred from homology"/>
<evidence type="ECO:0000256" key="12">
    <source>
        <dbReference type="ARBA" id="ARBA00023170"/>
    </source>
</evidence>
<dbReference type="InterPro" id="IPR037066">
    <property type="entry name" value="Plug_dom_sf"/>
</dbReference>
<keyword evidence="10 16" id="KW-0798">TonB box</keyword>
<evidence type="ECO:0000256" key="7">
    <source>
        <dbReference type="ARBA" id="ARBA00022729"/>
    </source>
</evidence>
<keyword evidence="12 19" id="KW-0675">Receptor</keyword>
<dbReference type="InterPro" id="IPR010917">
    <property type="entry name" value="TonB_rcpt_CS"/>
</dbReference>
<dbReference type="PROSITE" id="PS01156">
    <property type="entry name" value="TONB_DEPENDENT_REC_2"/>
    <property type="match status" value="1"/>
</dbReference>
<evidence type="ECO:0000256" key="11">
    <source>
        <dbReference type="ARBA" id="ARBA00023136"/>
    </source>
</evidence>
<gene>
    <name evidence="19" type="ORF">MP3633_3354</name>
</gene>
<dbReference type="EMBL" id="CP054301">
    <property type="protein sequence ID" value="QKK82081.1"/>
    <property type="molecule type" value="Genomic_DNA"/>
</dbReference>
<reference evidence="19 20" key="1">
    <citation type="submission" date="2020-06" db="EMBL/GenBank/DDBJ databases">
        <authorList>
            <person name="Voronona O.L."/>
            <person name="Aksenova E.I."/>
            <person name="Kunda M.S."/>
            <person name="Semenov A.N."/>
            <person name="Ryzhova N."/>
        </authorList>
    </citation>
    <scope>NUCLEOTIDE SEQUENCE [LARGE SCALE GENOMIC DNA]</scope>
    <source>
        <strain evidence="19 20">MPKMM3633</strain>
    </source>
</reference>
<dbReference type="SUPFAM" id="SSF56935">
    <property type="entry name" value="Porins"/>
    <property type="match status" value="1"/>
</dbReference>
<dbReference type="GO" id="GO:0015344">
    <property type="term" value="F:siderophore uptake transmembrane transporter activity"/>
    <property type="evidence" value="ECO:0007669"/>
    <property type="project" value="TreeGrafter"/>
</dbReference>
<keyword evidence="6 14" id="KW-0812">Transmembrane</keyword>
<evidence type="ECO:0000256" key="10">
    <source>
        <dbReference type="ARBA" id="ARBA00023077"/>
    </source>
</evidence>
<dbReference type="Pfam" id="PF00593">
    <property type="entry name" value="TonB_dep_Rec_b-barrel"/>
    <property type="match status" value="1"/>
</dbReference>
<dbReference type="PROSITE" id="PS52016">
    <property type="entry name" value="TONB_DEPENDENT_REC_3"/>
    <property type="match status" value="1"/>
</dbReference>
<sequence length="813" mass="87858">MAAQRKHYFKNQLHHAISAAIFSTSLVVGAGVSSLTLADNTVQQETREQVNIAAGNLGKTLTDIAVRHHISLSFDPALTQGLKNKAVSGNFSPLELIDALLEDTGLIMTANQDGTYRLMDQSNYTLSGLAVSAEQIDDSVLTEYKGGQIESGGRLGVFGEQDSANVPFSVVSYTNKAIEDQQLESIAEVLASDASVQSGYGYGNYSEKFMIRGFELDSDAISYGGLYGILPRQVVSTNAVESVQLLKGSSAFLNGVTPGGTGIGGAINLEPKRAEEHLTALTLDTTAEGQVGINTDVARRFGDKNQWGVRVNALHREGDSAIDNESREENSFSVGVDYRAEKFNVSTDVGYQKQIIDNGRSIVYAGSALTQIPTTPNAETNYAPSWADSELETLYGMVKADYELNENWTLNAALGANKNKEFGEYSSPTVTNLDGDATVSRLTVPYESNTLSSSVSLLGDLTTGEVTHQLNAAYSGFVNKTYAAYTMSGTSNTNIYDPADVAYPEVNLYAGGDMENPHIRSKTDAKGLSFADTLGFMDDSILVTAGVRYQEIDVNNYKYDGALDTAYSDTATSPIYGIVYKPSDTISLYANHIEALQQGEIISSTASYSNAGKNLKPYISKQNEVGIKFEDGTLGAGAAVFEITKPQAYGENGGVYDYYGEQRNRGLELSLYGEPLDGLRINTSATWLDPKLENTKDGTNDGNDAAGVAKYRLVLGGEYDLHTLEGLTLGGKIIRSGPQYVNTSNTLEIAPWTRVDVSARYESTIAQHDVTWRLNITNVMNENYWASAAATTYVNYLTQGNPREIKLSLSTEF</sequence>
<dbReference type="Gene3D" id="3.55.50.30">
    <property type="match status" value="1"/>
</dbReference>
<keyword evidence="9" id="KW-0406">Ion transport</keyword>
<dbReference type="InterPro" id="IPR010105">
    <property type="entry name" value="TonB_sidphr_rcpt"/>
</dbReference>
<dbReference type="NCBIfam" id="TIGR01783">
    <property type="entry name" value="TonB-siderophor"/>
    <property type="match status" value="1"/>
</dbReference>
<evidence type="ECO:0000313" key="19">
    <source>
        <dbReference type="EMBL" id="QKK82081.1"/>
    </source>
</evidence>
<evidence type="ECO:0000256" key="17">
    <source>
        <dbReference type="SAM" id="SignalP"/>
    </source>
</evidence>
<evidence type="ECO:0000256" key="13">
    <source>
        <dbReference type="ARBA" id="ARBA00023237"/>
    </source>
</evidence>
<dbReference type="GO" id="GO:0038023">
    <property type="term" value="F:signaling receptor activity"/>
    <property type="evidence" value="ECO:0007669"/>
    <property type="project" value="InterPro"/>
</dbReference>
<dbReference type="RefSeq" id="WP_176336367.1">
    <property type="nucleotide sequence ID" value="NZ_BAAAEF010000017.1"/>
</dbReference>
<feature type="chain" id="PRO_5032287596" evidence="17">
    <location>
        <begin position="31"/>
        <end position="813"/>
    </location>
</feature>
<dbReference type="InterPro" id="IPR012910">
    <property type="entry name" value="Plug_dom"/>
</dbReference>
<evidence type="ECO:0000256" key="3">
    <source>
        <dbReference type="ARBA" id="ARBA00022448"/>
    </source>
</evidence>
<accession>A0A859D509</accession>
<feature type="signal peptide" evidence="17">
    <location>
        <begin position="1"/>
        <end position="30"/>
    </location>
</feature>
<evidence type="ECO:0000256" key="6">
    <source>
        <dbReference type="ARBA" id="ARBA00022692"/>
    </source>
</evidence>
<evidence type="ECO:0000256" key="8">
    <source>
        <dbReference type="ARBA" id="ARBA00023004"/>
    </source>
</evidence>
<evidence type="ECO:0000259" key="18">
    <source>
        <dbReference type="SMART" id="SM00965"/>
    </source>
</evidence>
<dbReference type="Gene3D" id="2.170.130.10">
    <property type="entry name" value="TonB-dependent receptor, plug domain"/>
    <property type="match status" value="1"/>
</dbReference>
<dbReference type="Pfam" id="PF07715">
    <property type="entry name" value="Plug"/>
    <property type="match status" value="1"/>
</dbReference>
<organism evidence="19 20">
    <name type="scientific">Marinomonas primoryensis</name>
    <dbReference type="NCBI Taxonomy" id="178399"/>
    <lineage>
        <taxon>Bacteria</taxon>
        <taxon>Pseudomonadati</taxon>
        <taxon>Pseudomonadota</taxon>
        <taxon>Gammaproteobacteria</taxon>
        <taxon>Oceanospirillales</taxon>
        <taxon>Oceanospirillaceae</taxon>
        <taxon>Marinomonas</taxon>
    </lineage>
</organism>
<feature type="short sequence motif" description="TonB C-terminal box" evidence="15">
    <location>
        <begin position="796"/>
        <end position="813"/>
    </location>
</feature>
<dbReference type="PANTHER" id="PTHR32552:SF82">
    <property type="entry name" value="FCUA PROTEIN"/>
    <property type="match status" value="1"/>
</dbReference>
<evidence type="ECO:0000256" key="5">
    <source>
        <dbReference type="ARBA" id="ARBA00022496"/>
    </source>
</evidence>
<dbReference type="GO" id="GO:0015891">
    <property type="term" value="P:siderophore transport"/>
    <property type="evidence" value="ECO:0007669"/>
    <property type="project" value="InterPro"/>
</dbReference>
<evidence type="ECO:0000256" key="15">
    <source>
        <dbReference type="PROSITE-ProRule" id="PRU10144"/>
    </source>
</evidence>
<dbReference type="InterPro" id="IPR039426">
    <property type="entry name" value="TonB-dep_rcpt-like"/>
</dbReference>
<dbReference type="SMART" id="SM00965">
    <property type="entry name" value="STN"/>
    <property type="match status" value="1"/>
</dbReference>
<dbReference type="InterPro" id="IPR036942">
    <property type="entry name" value="Beta-barrel_TonB_sf"/>
</dbReference>
<keyword evidence="4 14" id="KW-1134">Transmembrane beta strand</keyword>
<evidence type="ECO:0000313" key="20">
    <source>
        <dbReference type="Proteomes" id="UP000509371"/>
    </source>
</evidence>
<evidence type="ECO:0000256" key="4">
    <source>
        <dbReference type="ARBA" id="ARBA00022452"/>
    </source>
</evidence>
<evidence type="ECO:0000256" key="1">
    <source>
        <dbReference type="ARBA" id="ARBA00004571"/>
    </source>
</evidence>
<keyword evidence="13 14" id="KW-0998">Cell outer membrane</keyword>
<name>A0A859D509_9GAMM</name>
<evidence type="ECO:0000256" key="14">
    <source>
        <dbReference type="PROSITE-ProRule" id="PRU01360"/>
    </source>
</evidence>
<dbReference type="GO" id="GO:0009279">
    <property type="term" value="C:cell outer membrane"/>
    <property type="evidence" value="ECO:0007669"/>
    <property type="project" value="UniProtKB-SubCell"/>
</dbReference>
<dbReference type="InterPro" id="IPR011662">
    <property type="entry name" value="Secretin/TonB_short_N"/>
</dbReference>
<keyword evidence="3 14" id="KW-0813">Transport</keyword>
<evidence type="ECO:0000256" key="9">
    <source>
        <dbReference type="ARBA" id="ARBA00023065"/>
    </source>
</evidence>